<name>A0A1D8TN14_9CYAN</name>
<dbReference type="EMBL" id="CP017599">
    <property type="protein sequence ID" value="AOW98795.1"/>
    <property type="molecule type" value="Genomic_DNA"/>
</dbReference>
<reference evidence="2" key="1">
    <citation type="submission" date="2016-10" db="EMBL/GenBank/DDBJ databases">
        <title>Comparative genomics uncovers the prolific and rare metabolic potential of the cyanobacterial genus Moorea.</title>
        <authorList>
            <person name="Leao T."/>
            <person name="Castelao G."/>
            <person name="Korobeynikov A."/>
            <person name="Monroe E.A."/>
            <person name="Podell S."/>
            <person name="Glukhov E."/>
            <person name="Allen E."/>
            <person name="Gerwick W.H."/>
            <person name="Gerwick L."/>
        </authorList>
    </citation>
    <scope>NUCLEOTIDE SEQUENCE [LARGE SCALE GENOMIC DNA]</scope>
    <source>
        <strain evidence="2">PAL-8-15-08-1</strain>
    </source>
</reference>
<sequence length="270" mass="31458">MLPKIVRLLQILIICSAFSLRVQDKMKEVLGYIRKRTNEAKQNPFILWLDDDSISARDRLSLWLPHVCAFVMGFMDLNKLIFPYPSSEAATDELKRLINDHCLQDGTHWEWYLRDLQKLELNRTMKFSEGLEFIYGDHRKLDRAFIYGIVALAHEAQDPLLRYSLIAPLEFFAHLLFGKTAPIARKFAEETGTQLEYVGDIHSGVEPGGLVNQQHQIIDEDLFTEAVLDEQMRKRGLEMAEYMCDQIELRWKDNLEFAKKREWATPIAVV</sequence>
<dbReference type="Proteomes" id="UP000177870">
    <property type="component" value="Chromosome"/>
</dbReference>
<protein>
    <recommendedName>
        <fullName evidence="3">Thiaminase-2/PQQC domain-containing protein</fullName>
    </recommendedName>
</protein>
<evidence type="ECO:0008006" key="3">
    <source>
        <dbReference type="Google" id="ProtNLM"/>
    </source>
</evidence>
<evidence type="ECO:0000313" key="2">
    <source>
        <dbReference type="Proteomes" id="UP000177870"/>
    </source>
</evidence>
<proteinExistence type="predicted"/>
<dbReference type="InterPro" id="IPR016084">
    <property type="entry name" value="Haem_Oase-like_multi-hlx"/>
</dbReference>
<organism evidence="1 2">
    <name type="scientific">Moorena producens PAL-8-15-08-1</name>
    <dbReference type="NCBI Taxonomy" id="1458985"/>
    <lineage>
        <taxon>Bacteria</taxon>
        <taxon>Bacillati</taxon>
        <taxon>Cyanobacteriota</taxon>
        <taxon>Cyanophyceae</taxon>
        <taxon>Coleofasciculales</taxon>
        <taxon>Coleofasciculaceae</taxon>
        <taxon>Moorena</taxon>
    </lineage>
</organism>
<dbReference type="Gene3D" id="1.20.910.10">
    <property type="entry name" value="Heme oxygenase-like"/>
    <property type="match status" value="1"/>
</dbReference>
<dbReference type="KEGG" id="mpro:BJP34_04410"/>
<dbReference type="STRING" id="1458985.BJP34_04410"/>
<accession>A0A1D8TN14</accession>
<evidence type="ECO:0000313" key="1">
    <source>
        <dbReference type="EMBL" id="AOW98795.1"/>
    </source>
</evidence>
<dbReference type="AlphaFoldDB" id="A0A1D8TN14"/>
<gene>
    <name evidence="1" type="ORF">BJP34_04410</name>
</gene>